<dbReference type="GO" id="GO:0006281">
    <property type="term" value="P:DNA repair"/>
    <property type="evidence" value="ECO:0007669"/>
    <property type="project" value="InterPro"/>
</dbReference>
<accession>A0A1R4IYM4</accession>
<sequence length="131" mass="14785">MSELWAQVLLYERAPLTANQRLHWAKKAKITAAVRRVAAAHFRDFPPVARVRVELEWHVLTAHRRDVDNIVPTLKALADGLVDAGIAPDDTPQFMDKRMPVIIYHPPGEPGRPDKAHMVLRVTEIQEGETA</sequence>
<evidence type="ECO:0000313" key="1">
    <source>
        <dbReference type="EMBL" id="SJN24665.1"/>
    </source>
</evidence>
<dbReference type="InterPro" id="IPR036614">
    <property type="entry name" value="RusA-like_sf"/>
</dbReference>
<reference evidence="2" key="1">
    <citation type="submission" date="2017-02" db="EMBL/GenBank/DDBJ databases">
        <authorList>
            <person name="Dridi B."/>
        </authorList>
    </citation>
    <scope>NUCLEOTIDE SEQUENCE [LARGE SCALE GENOMIC DNA]</scope>
    <source>
        <strain evidence="2">EB411</strain>
    </source>
</reference>
<dbReference type="GO" id="GO:0006310">
    <property type="term" value="P:DNA recombination"/>
    <property type="evidence" value="ECO:0007669"/>
    <property type="project" value="InterPro"/>
</dbReference>
<dbReference type="Gene3D" id="3.30.1330.70">
    <property type="entry name" value="Holliday junction resolvase RusA"/>
    <property type="match status" value="1"/>
</dbReference>
<dbReference type="SUPFAM" id="SSF103084">
    <property type="entry name" value="Holliday junction resolvase RusA"/>
    <property type="match status" value="1"/>
</dbReference>
<gene>
    <name evidence="1" type="ORF">FM119_04400</name>
</gene>
<dbReference type="GO" id="GO:0000287">
    <property type="term" value="F:magnesium ion binding"/>
    <property type="evidence" value="ECO:0007669"/>
    <property type="project" value="InterPro"/>
</dbReference>
<dbReference type="AlphaFoldDB" id="A0A1R4IYM4"/>
<organism evidence="1 2">
    <name type="scientific">Mycetocola reblochoni REB411</name>
    <dbReference type="NCBI Taxonomy" id="1255698"/>
    <lineage>
        <taxon>Bacteria</taxon>
        <taxon>Bacillati</taxon>
        <taxon>Actinomycetota</taxon>
        <taxon>Actinomycetes</taxon>
        <taxon>Micrococcales</taxon>
        <taxon>Microbacteriaceae</taxon>
        <taxon>Mycetocola</taxon>
    </lineage>
</organism>
<keyword evidence="2" id="KW-1185">Reference proteome</keyword>
<dbReference type="OrthoDB" id="4547053at2"/>
<proteinExistence type="predicted"/>
<protein>
    <submittedName>
        <fullName evidence="1">Phage protein</fullName>
    </submittedName>
</protein>
<dbReference type="Proteomes" id="UP000196778">
    <property type="component" value="Unassembled WGS sequence"/>
</dbReference>
<evidence type="ECO:0000313" key="2">
    <source>
        <dbReference type="Proteomes" id="UP000196778"/>
    </source>
</evidence>
<dbReference type="RefSeq" id="WP_087136458.1">
    <property type="nucleotide sequence ID" value="NZ_FUKR01000022.1"/>
</dbReference>
<name>A0A1R4IYM4_9MICO</name>
<dbReference type="EMBL" id="FUKR01000022">
    <property type="protein sequence ID" value="SJN24665.1"/>
    <property type="molecule type" value="Genomic_DNA"/>
</dbReference>